<evidence type="ECO:0000256" key="2">
    <source>
        <dbReference type="ARBA" id="ARBA00022801"/>
    </source>
</evidence>
<dbReference type="PANTHER" id="PTHR43343">
    <property type="entry name" value="PEPTIDASE S12"/>
    <property type="match status" value="1"/>
</dbReference>
<dbReference type="CDD" id="cd00060">
    <property type="entry name" value="FHA"/>
    <property type="match status" value="1"/>
</dbReference>
<dbReference type="Gene3D" id="2.60.200.20">
    <property type="match status" value="1"/>
</dbReference>
<evidence type="ECO:0000256" key="4">
    <source>
        <dbReference type="SAM" id="SignalP"/>
    </source>
</evidence>
<dbReference type="AlphaFoldDB" id="A0A9D0ZCD7"/>
<proteinExistence type="predicted"/>
<dbReference type="InterPro" id="IPR009003">
    <property type="entry name" value="Peptidase_S1_PA"/>
</dbReference>
<dbReference type="GO" id="GO:0004252">
    <property type="term" value="F:serine-type endopeptidase activity"/>
    <property type="evidence" value="ECO:0007669"/>
    <property type="project" value="InterPro"/>
</dbReference>
<keyword evidence="4" id="KW-0732">Signal</keyword>
<keyword evidence="3" id="KW-0472">Membrane</keyword>
<organism evidence="6 7">
    <name type="scientific">Candidatus Scatomorpha intestinavium</name>
    <dbReference type="NCBI Taxonomy" id="2840922"/>
    <lineage>
        <taxon>Bacteria</taxon>
        <taxon>Bacillati</taxon>
        <taxon>Bacillota</taxon>
        <taxon>Clostridia</taxon>
        <taxon>Eubacteriales</taxon>
        <taxon>Candidatus Scatomorpha</taxon>
    </lineage>
</organism>
<evidence type="ECO:0000313" key="7">
    <source>
        <dbReference type="Proteomes" id="UP000824262"/>
    </source>
</evidence>
<dbReference type="Pfam" id="PF13365">
    <property type="entry name" value="Trypsin_2"/>
    <property type="match status" value="1"/>
</dbReference>
<evidence type="ECO:0000256" key="3">
    <source>
        <dbReference type="SAM" id="Phobius"/>
    </source>
</evidence>
<dbReference type="InterPro" id="IPR000253">
    <property type="entry name" value="FHA_dom"/>
</dbReference>
<gene>
    <name evidence="6" type="ORF">IAB77_00830</name>
</gene>
<dbReference type="PROSITE" id="PS50006">
    <property type="entry name" value="FHA_DOMAIN"/>
    <property type="match status" value="1"/>
</dbReference>
<evidence type="ECO:0000313" key="6">
    <source>
        <dbReference type="EMBL" id="HIQ77785.1"/>
    </source>
</evidence>
<accession>A0A9D0ZCD7</accession>
<feature type="chain" id="PRO_5038461319" evidence="4">
    <location>
        <begin position="26"/>
        <end position="445"/>
    </location>
</feature>
<dbReference type="Pfam" id="PF00498">
    <property type="entry name" value="FHA"/>
    <property type="match status" value="1"/>
</dbReference>
<comment type="caution">
    <text evidence="6">The sequence shown here is derived from an EMBL/GenBank/DDBJ whole genome shotgun (WGS) entry which is preliminary data.</text>
</comment>
<feature type="signal peptide" evidence="4">
    <location>
        <begin position="1"/>
        <end position="25"/>
    </location>
</feature>
<dbReference type="Proteomes" id="UP000824262">
    <property type="component" value="Unassembled WGS sequence"/>
</dbReference>
<keyword evidence="3" id="KW-0812">Transmembrane</keyword>
<dbReference type="InterPro" id="IPR001940">
    <property type="entry name" value="Peptidase_S1C"/>
</dbReference>
<evidence type="ECO:0000256" key="1">
    <source>
        <dbReference type="ARBA" id="ARBA00022670"/>
    </source>
</evidence>
<evidence type="ECO:0000259" key="5">
    <source>
        <dbReference type="PROSITE" id="PS50006"/>
    </source>
</evidence>
<dbReference type="SMART" id="SM00240">
    <property type="entry name" value="FHA"/>
    <property type="match status" value="1"/>
</dbReference>
<reference evidence="6" key="2">
    <citation type="journal article" date="2021" name="PeerJ">
        <title>Extensive microbial diversity within the chicken gut microbiome revealed by metagenomics and culture.</title>
        <authorList>
            <person name="Gilroy R."/>
            <person name="Ravi A."/>
            <person name="Getino M."/>
            <person name="Pursley I."/>
            <person name="Horton D.L."/>
            <person name="Alikhan N.F."/>
            <person name="Baker D."/>
            <person name="Gharbi K."/>
            <person name="Hall N."/>
            <person name="Watson M."/>
            <person name="Adriaenssens E.M."/>
            <person name="Foster-Nyarko E."/>
            <person name="Jarju S."/>
            <person name="Secka A."/>
            <person name="Antonio M."/>
            <person name="Oren A."/>
            <person name="Chaudhuri R.R."/>
            <person name="La Ragione R."/>
            <person name="Hildebrand F."/>
            <person name="Pallen M.J."/>
        </authorList>
    </citation>
    <scope>NUCLEOTIDE SEQUENCE</scope>
    <source>
        <strain evidence="6">ChiBcolR7-354</strain>
    </source>
</reference>
<keyword evidence="1" id="KW-0645">Protease</keyword>
<reference evidence="6" key="1">
    <citation type="submission" date="2020-10" db="EMBL/GenBank/DDBJ databases">
        <authorList>
            <person name="Gilroy R."/>
        </authorList>
    </citation>
    <scope>NUCLEOTIDE SEQUENCE</scope>
    <source>
        <strain evidence="6">ChiBcolR7-354</strain>
    </source>
</reference>
<dbReference type="GO" id="GO:0006508">
    <property type="term" value="P:proteolysis"/>
    <property type="evidence" value="ECO:0007669"/>
    <property type="project" value="UniProtKB-KW"/>
</dbReference>
<protein>
    <submittedName>
        <fullName evidence="6">Trypsin-like peptidase domain-containing protein</fullName>
    </submittedName>
</protein>
<dbReference type="EMBL" id="DVGA01000011">
    <property type="protein sequence ID" value="HIQ77785.1"/>
    <property type="molecule type" value="Genomic_DNA"/>
</dbReference>
<dbReference type="Gene3D" id="2.40.10.120">
    <property type="match status" value="1"/>
</dbReference>
<name>A0A9D0ZCD7_9FIRM</name>
<dbReference type="InterPro" id="IPR008984">
    <property type="entry name" value="SMAD_FHA_dom_sf"/>
</dbReference>
<dbReference type="PANTHER" id="PTHR43343:SF3">
    <property type="entry name" value="PROTEASE DO-LIKE 8, CHLOROPLASTIC"/>
    <property type="match status" value="1"/>
</dbReference>
<dbReference type="InterPro" id="IPR051201">
    <property type="entry name" value="Chloro_Bact_Ser_Proteases"/>
</dbReference>
<dbReference type="SUPFAM" id="SSF50494">
    <property type="entry name" value="Trypsin-like serine proteases"/>
    <property type="match status" value="1"/>
</dbReference>
<feature type="domain" description="FHA" evidence="5">
    <location>
        <begin position="362"/>
        <end position="414"/>
    </location>
</feature>
<dbReference type="PRINTS" id="PR00834">
    <property type="entry name" value="PROTEASES2C"/>
</dbReference>
<keyword evidence="2" id="KW-0378">Hydrolase</keyword>
<keyword evidence="3" id="KW-1133">Transmembrane helix</keyword>
<feature type="transmembrane region" description="Helical" evidence="3">
    <location>
        <begin position="300"/>
        <end position="321"/>
    </location>
</feature>
<dbReference type="SUPFAM" id="SSF49879">
    <property type="entry name" value="SMAD/FHA domain"/>
    <property type="match status" value="1"/>
</dbReference>
<sequence length="445" mass="46548">MKKKHAALVLALIMALAVLTCGASASGSGDIINSSRSGVVRIAAYGPSSLIMDSAGDLYIMEMAYSFGSGFGVGETGQETVNFVTNTHVVTFEPEVYDEEGNYLGATSMPASNVYIMLNDLSWDPLTHTVDQSQCVPCEVLYYSESGYPDYAVLQAASAPAGRTALPLLPDESAVSETESVYALGYPGTSDQTEVGNYGLERPASVENVTVTSGVVSRFTTSSSLGGTRLIQHDATINSGNSGGPLLNAGGAVIGINTYTITPESGNTSSYAVRISYVADKLDELGIAYDVYEPDGGPGIWLYVMIAAVIVVIIAVLVLVLRRRKRPVGAPAPAGAAAPAAFRFQGLSGAFAGRRFAIDGTVRIGRDGQQCSFVYPAEVSGVSRTHCELSAGNGVVYLRDLGSTYGTFVNGRRLSPNETASLRPGDVFSLGSDEQSFIIDVKGGA</sequence>